<dbReference type="SUPFAM" id="SSF56322">
    <property type="entry name" value="ADC synthase"/>
    <property type="match status" value="1"/>
</dbReference>
<dbReference type="Gene3D" id="3.60.120.10">
    <property type="entry name" value="Anthranilate synthase"/>
    <property type="match status" value="1"/>
</dbReference>
<evidence type="ECO:0000256" key="1">
    <source>
        <dbReference type="ARBA" id="ARBA00000799"/>
    </source>
</evidence>
<evidence type="ECO:0000256" key="4">
    <source>
        <dbReference type="ARBA" id="ARBA00023235"/>
    </source>
</evidence>
<dbReference type="Proteomes" id="UP001595909">
    <property type="component" value="Unassembled WGS sequence"/>
</dbReference>
<dbReference type="EMBL" id="JBHSIM010000004">
    <property type="protein sequence ID" value="MFC4831329.1"/>
    <property type="molecule type" value="Genomic_DNA"/>
</dbReference>
<dbReference type="InterPro" id="IPR004561">
    <property type="entry name" value="IsoChor_synthase"/>
</dbReference>
<dbReference type="PANTHER" id="PTHR42839">
    <property type="entry name" value="ISOCHORISMATE SYNTHASE ENTC"/>
    <property type="match status" value="1"/>
</dbReference>
<feature type="domain" description="Chorismate-utilising enzyme C-terminal" evidence="7">
    <location>
        <begin position="124"/>
        <end position="383"/>
    </location>
</feature>
<evidence type="ECO:0000256" key="2">
    <source>
        <dbReference type="ARBA" id="ARBA00005297"/>
    </source>
</evidence>
<evidence type="ECO:0000256" key="6">
    <source>
        <dbReference type="SAM" id="MobiDB-lite"/>
    </source>
</evidence>
<accession>A0ABV9RCR4</accession>
<dbReference type="Pfam" id="PF00425">
    <property type="entry name" value="Chorismate_bind"/>
    <property type="match status" value="1"/>
</dbReference>
<reference evidence="9" key="1">
    <citation type="journal article" date="2019" name="Int. J. Syst. Evol. Microbiol.">
        <title>The Global Catalogue of Microorganisms (GCM) 10K type strain sequencing project: providing services to taxonomists for standard genome sequencing and annotation.</title>
        <authorList>
            <consortium name="The Broad Institute Genomics Platform"/>
            <consortium name="The Broad Institute Genome Sequencing Center for Infectious Disease"/>
            <person name="Wu L."/>
            <person name="Ma J."/>
        </authorList>
    </citation>
    <scope>NUCLEOTIDE SEQUENCE [LARGE SCALE GENOMIC DNA]</scope>
    <source>
        <strain evidence="9">CCUG 50347</strain>
    </source>
</reference>
<protein>
    <recommendedName>
        <fullName evidence="3">isochorismate synthase</fullName>
        <ecNumber evidence="3">5.4.4.2</ecNumber>
    </recommendedName>
    <alternativeName>
        <fullName evidence="5">Isochorismate mutase</fullName>
    </alternativeName>
</protein>
<dbReference type="PANTHER" id="PTHR42839:SF2">
    <property type="entry name" value="ISOCHORISMATE SYNTHASE ENTC"/>
    <property type="match status" value="1"/>
</dbReference>
<gene>
    <name evidence="8" type="ORF">ACFPEL_02795</name>
</gene>
<keyword evidence="9" id="KW-1185">Reference proteome</keyword>
<sequence>MTSTSAARRPSTESPTDPVRLLRSWAPGEGSWFSGPRGAMLTRGVRARPSSADPDAVLACLREVGTRSGSPAVAIGALPYDATASAHLVVPEHVERAGPLGAVLTAEQAHAPVTGVARPVPEPARYEAMVAEALARMEAGPLEKVVLARTLEVLADRPVDTVPMLRALARRDPRLYLFAVDLPPERTGTPRTLLGASPELLLAREGHRVTVNPLAGSAARSSDPAEDRRRGEALLASAKDRHEHALVVDDIVERLRPLAVDLEVPDGPSLVATATLWHLSTTLRAHVAGTEVSALHLAQALHPTPAVCGVPRADAAAAIDEIEPFDRGFYTGTVGWTDARGDGEWVMALRCGEVEGDRVRLWAGAGIVPASSPPDELVETTVKLRTLLDALGLDEG</sequence>
<evidence type="ECO:0000313" key="8">
    <source>
        <dbReference type="EMBL" id="MFC4831329.1"/>
    </source>
</evidence>
<comment type="similarity">
    <text evidence="2">Belongs to the isochorismate synthase family.</text>
</comment>
<dbReference type="InterPro" id="IPR015890">
    <property type="entry name" value="Chorismate_C"/>
</dbReference>
<dbReference type="NCBIfam" id="TIGR00543">
    <property type="entry name" value="isochor_syn"/>
    <property type="match status" value="1"/>
</dbReference>
<feature type="region of interest" description="Disordered" evidence="6">
    <location>
        <begin position="1"/>
        <end position="22"/>
    </location>
</feature>
<evidence type="ECO:0000259" key="7">
    <source>
        <dbReference type="Pfam" id="PF00425"/>
    </source>
</evidence>
<dbReference type="EC" id="5.4.4.2" evidence="3"/>
<organism evidence="8 9">
    <name type="scientific">Actinomycetospora chibensis</name>
    <dbReference type="NCBI Taxonomy" id="663606"/>
    <lineage>
        <taxon>Bacteria</taxon>
        <taxon>Bacillati</taxon>
        <taxon>Actinomycetota</taxon>
        <taxon>Actinomycetes</taxon>
        <taxon>Pseudonocardiales</taxon>
        <taxon>Pseudonocardiaceae</taxon>
        <taxon>Actinomycetospora</taxon>
    </lineage>
</organism>
<evidence type="ECO:0000256" key="5">
    <source>
        <dbReference type="ARBA" id="ARBA00041564"/>
    </source>
</evidence>
<evidence type="ECO:0000313" key="9">
    <source>
        <dbReference type="Proteomes" id="UP001595909"/>
    </source>
</evidence>
<comment type="catalytic activity">
    <reaction evidence="1">
        <text>chorismate = isochorismate</text>
        <dbReference type="Rhea" id="RHEA:18985"/>
        <dbReference type="ChEBI" id="CHEBI:29748"/>
        <dbReference type="ChEBI" id="CHEBI:29780"/>
        <dbReference type="EC" id="5.4.4.2"/>
    </reaction>
</comment>
<dbReference type="InterPro" id="IPR005801">
    <property type="entry name" value="ADC_synthase"/>
</dbReference>
<keyword evidence="4 8" id="KW-0413">Isomerase</keyword>
<dbReference type="GO" id="GO:0008909">
    <property type="term" value="F:isochorismate synthase activity"/>
    <property type="evidence" value="ECO:0007669"/>
    <property type="project" value="UniProtKB-EC"/>
</dbReference>
<comment type="caution">
    <text evidence="8">The sequence shown here is derived from an EMBL/GenBank/DDBJ whole genome shotgun (WGS) entry which is preliminary data.</text>
</comment>
<name>A0ABV9RCR4_9PSEU</name>
<dbReference type="RefSeq" id="WP_274192307.1">
    <property type="nucleotide sequence ID" value="NZ_BAABHN010000004.1"/>
</dbReference>
<evidence type="ECO:0000256" key="3">
    <source>
        <dbReference type="ARBA" id="ARBA00012824"/>
    </source>
</evidence>
<proteinExistence type="inferred from homology"/>